<proteinExistence type="predicted"/>
<dbReference type="EMBL" id="BK014710">
    <property type="protein sequence ID" value="DAD68837.1"/>
    <property type="molecule type" value="Genomic_DNA"/>
</dbReference>
<reference evidence="1" key="1">
    <citation type="journal article" date="2021" name="Proc. Natl. Acad. Sci. U.S.A.">
        <title>A Catalog of Tens of Thousands of Viruses from Human Metagenomes Reveals Hidden Associations with Chronic Diseases.</title>
        <authorList>
            <person name="Tisza M.J."/>
            <person name="Buck C.B."/>
        </authorList>
    </citation>
    <scope>NUCLEOTIDE SEQUENCE</scope>
    <source>
        <strain evidence="1">CtHP32</strain>
    </source>
</reference>
<organism evidence="1">
    <name type="scientific">Myoviridae sp. ctHP32</name>
    <dbReference type="NCBI Taxonomy" id="2823539"/>
    <lineage>
        <taxon>Viruses</taxon>
        <taxon>Duplodnaviria</taxon>
        <taxon>Heunggongvirae</taxon>
        <taxon>Uroviricota</taxon>
        <taxon>Caudoviricetes</taxon>
    </lineage>
</organism>
<accession>A0A8S5LFK4</accession>
<name>A0A8S5LFK4_9CAUD</name>
<sequence>MEIVNGAGLSLEDPEKLMDQLKEVIPDLPDREVIFLD</sequence>
<protein>
    <submittedName>
        <fullName evidence="1">Uncharacterized protein</fullName>
    </submittedName>
</protein>
<evidence type="ECO:0000313" key="1">
    <source>
        <dbReference type="EMBL" id="DAD68837.1"/>
    </source>
</evidence>